<sequence length="301" mass="34579">MKIGVIGIGDIAKKAYLPVYAHTKEAEFHFFTRNQESLRYVKDHYRFEHLYPSLEALMESGIQAAFVHTATESHYEIVQKLLSNGIHVYVDKPVTYHYGQTKALADLAKEKNMHLFTGFNRRFSPVYQRCRELKKPNLILMQKNRFKHPENVRTFVYDDFIHVIDTLLYLADEPYEKVVVNGRKEGDLLYHANVQLIFPSGVVAIGIMNRDSGTSEEILEVMGTDEKRTARQVSSLTIQQNKTITQIAANDWEPTLCKRGFEQIVSHFIDVASGKAQPKITLDDALRTHDLCEYIVKNLEG</sequence>
<name>A0A5J4JAY2_9BACI</name>
<dbReference type="Pfam" id="PF01408">
    <property type="entry name" value="GFO_IDH_MocA"/>
    <property type="match status" value="1"/>
</dbReference>
<dbReference type="Gene3D" id="3.40.50.720">
    <property type="entry name" value="NAD(P)-binding Rossmann-like Domain"/>
    <property type="match status" value="1"/>
</dbReference>
<feature type="domain" description="YceM-like C-terminal" evidence="2">
    <location>
        <begin position="125"/>
        <end position="239"/>
    </location>
</feature>
<reference evidence="3 4" key="1">
    <citation type="submission" date="2019-09" db="EMBL/GenBank/DDBJ databases">
        <title>Draft genome sequence of Bacillus sp. JC-7.</title>
        <authorList>
            <person name="Tanaka N."/>
            <person name="Shiwa Y."/>
            <person name="Fujita N."/>
            <person name="Tanasupawat S."/>
        </authorList>
    </citation>
    <scope>NUCLEOTIDE SEQUENCE [LARGE SCALE GENOMIC DNA]</scope>
    <source>
        <strain evidence="3 4">JC-7</strain>
    </source>
</reference>
<dbReference type="Proteomes" id="UP000391919">
    <property type="component" value="Unassembled WGS sequence"/>
</dbReference>
<dbReference type="EMBL" id="BKZQ01000002">
    <property type="protein sequence ID" value="GER68891.1"/>
    <property type="molecule type" value="Genomic_DNA"/>
</dbReference>
<evidence type="ECO:0000313" key="4">
    <source>
        <dbReference type="Proteomes" id="UP000391919"/>
    </source>
</evidence>
<dbReference type="InterPro" id="IPR051317">
    <property type="entry name" value="Gfo/Idh/MocA_oxidoreduct"/>
</dbReference>
<dbReference type="AlphaFoldDB" id="A0A5J4JAY2"/>
<dbReference type="PANTHER" id="PTHR43708:SF4">
    <property type="entry name" value="OXIDOREDUCTASE YCEM-RELATED"/>
    <property type="match status" value="1"/>
</dbReference>
<dbReference type="RefSeq" id="WP_151680541.1">
    <property type="nucleotide sequence ID" value="NZ_BKZP01000008.1"/>
</dbReference>
<feature type="domain" description="Gfo/Idh/MocA-like oxidoreductase N-terminal" evidence="1">
    <location>
        <begin position="1"/>
        <end position="119"/>
    </location>
</feature>
<dbReference type="PANTHER" id="PTHR43708">
    <property type="entry name" value="CONSERVED EXPRESSED OXIDOREDUCTASE (EUROFUNG)"/>
    <property type="match status" value="1"/>
</dbReference>
<accession>A0A5J4JAY2</accession>
<dbReference type="SUPFAM" id="SSF55347">
    <property type="entry name" value="Glyceraldehyde-3-phosphate dehydrogenase-like, C-terminal domain"/>
    <property type="match status" value="1"/>
</dbReference>
<proteinExistence type="predicted"/>
<comment type="caution">
    <text evidence="3">The sequence shown here is derived from an EMBL/GenBank/DDBJ whole genome shotgun (WGS) entry which is preliminary data.</text>
</comment>
<organism evidence="3 4">
    <name type="scientific">Weizmannia acidilactici</name>
    <dbReference type="NCBI Taxonomy" id="2607726"/>
    <lineage>
        <taxon>Bacteria</taxon>
        <taxon>Bacillati</taxon>
        <taxon>Bacillota</taxon>
        <taxon>Bacilli</taxon>
        <taxon>Bacillales</taxon>
        <taxon>Bacillaceae</taxon>
        <taxon>Heyndrickxia</taxon>
    </lineage>
</organism>
<gene>
    <name evidence="3" type="ORF">BpJC7_01940</name>
</gene>
<dbReference type="InterPro" id="IPR036291">
    <property type="entry name" value="NAD(P)-bd_dom_sf"/>
</dbReference>
<dbReference type="InterPro" id="IPR000683">
    <property type="entry name" value="Gfo/Idh/MocA-like_OxRdtase_N"/>
</dbReference>
<dbReference type="GO" id="GO:0000166">
    <property type="term" value="F:nucleotide binding"/>
    <property type="evidence" value="ECO:0007669"/>
    <property type="project" value="InterPro"/>
</dbReference>
<dbReference type="Gene3D" id="3.30.360.10">
    <property type="entry name" value="Dihydrodipicolinate Reductase, domain 2"/>
    <property type="match status" value="1"/>
</dbReference>
<evidence type="ECO:0000259" key="1">
    <source>
        <dbReference type="Pfam" id="PF01408"/>
    </source>
</evidence>
<dbReference type="Pfam" id="PF21378">
    <property type="entry name" value="YceM-like_C"/>
    <property type="match status" value="1"/>
</dbReference>
<keyword evidence="4" id="KW-1185">Reference proteome</keyword>
<dbReference type="InterPro" id="IPR048477">
    <property type="entry name" value="YceM-like_C"/>
</dbReference>
<dbReference type="SUPFAM" id="SSF51735">
    <property type="entry name" value="NAD(P)-binding Rossmann-fold domains"/>
    <property type="match status" value="1"/>
</dbReference>
<evidence type="ECO:0000259" key="2">
    <source>
        <dbReference type="Pfam" id="PF21378"/>
    </source>
</evidence>
<protein>
    <submittedName>
        <fullName evidence="3">Dehydrogenase</fullName>
    </submittedName>
</protein>
<evidence type="ECO:0000313" key="3">
    <source>
        <dbReference type="EMBL" id="GER68891.1"/>
    </source>
</evidence>